<evidence type="ECO:0000256" key="5">
    <source>
        <dbReference type="ARBA" id="ARBA00022989"/>
    </source>
</evidence>
<keyword evidence="2" id="KW-0813">Transport</keyword>
<dbReference type="InterPro" id="IPR044669">
    <property type="entry name" value="YneE/VCCN1/2-like"/>
</dbReference>
<feature type="transmembrane region" description="Helical" evidence="9">
    <location>
        <begin position="12"/>
        <end position="33"/>
    </location>
</feature>
<dbReference type="PANTHER" id="PTHR33281:SF19">
    <property type="entry name" value="VOLTAGE-DEPENDENT ANION CHANNEL-FORMING PROTEIN YNEE"/>
    <property type="match status" value="1"/>
</dbReference>
<keyword evidence="6" id="KW-0406">Ion transport</keyword>
<dbReference type="EMBL" id="SDHW01000002">
    <property type="protein sequence ID" value="RXK60959.1"/>
    <property type="molecule type" value="Genomic_DNA"/>
</dbReference>
<evidence type="ECO:0000313" key="10">
    <source>
        <dbReference type="EMBL" id="RXK60959.1"/>
    </source>
</evidence>
<reference evidence="10 11" key="1">
    <citation type="submission" date="2019-01" db="EMBL/GenBank/DDBJ databases">
        <title>Lacibacter sp. strain TTM-7.</title>
        <authorList>
            <person name="Chen W.-M."/>
        </authorList>
    </citation>
    <scope>NUCLEOTIDE SEQUENCE [LARGE SCALE GENOMIC DNA]</scope>
    <source>
        <strain evidence="10 11">TTM-7</strain>
    </source>
</reference>
<sequence length="338" mass="38907">MLTTRIINPKMIIQFAWRLQAVCIAISGLVFFLHDILDIKSIAIPFLPVATIGTAVAFYVGFKNNSAYDRLWEARRVWGSITNATRMWGAMVMDVVASRDKGSAEAYAAKKELLYRHLAWLNMLRLQLRRNPVFKESWYVRSPKLQVVKDIFGENKFEPQAEEVMHKFLSEEDRKLFEGKANIASAIMKRQNEELIEIKNKGWLDELEHSDMGKLVLEFYNQQGASERIKSFPFPRQYASFSTAFVFIFIFLLPFSIIGELAKLNSNINWLVIPFTMLIAWVFAVMEQIGDASENPFDNGVNDIPMTAICRNLEIELREMLGEKELPPRIEPVQGILM</sequence>
<dbReference type="OrthoDB" id="445589at2"/>
<evidence type="ECO:0000256" key="2">
    <source>
        <dbReference type="ARBA" id="ARBA00022448"/>
    </source>
</evidence>
<evidence type="ECO:0000256" key="7">
    <source>
        <dbReference type="ARBA" id="ARBA00023136"/>
    </source>
</evidence>
<evidence type="ECO:0000256" key="8">
    <source>
        <dbReference type="ARBA" id="ARBA00034708"/>
    </source>
</evidence>
<comment type="caution">
    <text evidence="10">The sequence shown here is derived from an EMBL/GenBank/DDBJ whole genome shotgun (WGS) entry which is preliminary data.</text>
</comment>
<keyword evidence="7 9" id="KW-0472">Membrane</keyword>
<dbReference type="AlphaFoldDB" id="A0A4Q1CJZ3"/>
<dbReference type="RefSeq" id="WP_129130920.1">
    <property type="nucleotide sequence ID" value="NZ_SDHW01000002.1"/>
</dbReference>
<comment type="similarity">
    <text evidence="8">Belongs to the anion channel-forming bestrophin (TC 1.A.46) family.</text>
</comment>
<dbReference type="Pfam" id="PF25539">
    <property type="entry name" value="Bestrophin_2"/>
    <property type="match status" value="1"/>
</dbReference>
<dbReference type="GO" id="GO:0005886">
    <property type="term" value="C:plasma membrane"/>
    <property type="evidence" value="ECO:0007669"/>
    <property type="project" value="UniProtKB-SubCell"/>
</dbReference>
<evidence type="ECO:0000256" key="1">
    <source>
        <dbReference type="ARBA" id="ARBA00004651"/>
    </source>
</evidence>
<dbReference type="Proteomes" id="UP000290204">
    <property type="component" value="Unassembled WGS sequence"/>
</dbReference>
<feature type="transmembrane region" description="Helical" evidence="9">
    <location>
        <begin position="238"/>
        <end position="262"/>
    </location>
</feature>
<keyword evidence="4 9" id="KW-0812">Transmembrane</keyword>
<evidence type="ECO:0000256" key="4">
    <source>
        <dbReference type="ARBA" id="ARBA00022692"/>
    </source>
</evidence>
<dbReference type="PANTHER" id="PTHR33281">
    <property type="entry name" value="UPF0187 PROTEIN YNEE"/>
    <property type="match status" value="1"/>
</dbReference>
<evidence type="ECO:0000313" key="11">
    <source>
        <dbReference type="Proteomes" id="UP000290204"/>
    </source>
</evidence>
<keyword evidence="11" id="KW-1185">Reference proteome</keyword>
<proteinExistence type="inferred from homology"/>
<organism evidence="10 11">
    <name type="scientific">Lacibacter luteus</name>
    <dbReference type="NCBI Taxonomy" id="2508719"/>
    <lineage>
        <taxon>Bacteria</taxon>
        <taxon>Pseudomonadati</taxon>
        <taxon>Bacteroidota</taxon>
        <taxon>Chitinophagia</taxon>
        <taxon>Chitinophagales</taxon>
        <taxon>Chitinophagaceae</taxon>
        <taxon>Lacibacter</taxon>
    </lineage>
</organism>
<feature type="transmembrane region" description="Helical" evidence="9">
    <location>
        <begin position="39"/>
        <end position="62"/>
    </location>
</feature>
<evidence type="ECO:0000256" key="3">
    <source>
        <dbReference type="ARBA" id="ARBA00022475"/>
    </source>
</evidence>
<evidence type="ECO:0000256" key="6">
    <source>
        <dbReference type="ARBA" id="ARBA00023065"/>
    </source>
</evidence>
<feature type="transmembrane region" description="Helical" evidence="9">
    <location>
        <begin position="268"/>
        <end position="286"/>
    </location>
</feature>
<keyword evidence="3" id="KW-1003">Cell membrane</keyword>
<keyword evidence="5 9" id="KW-1133">Transmembrane helix</keyword>
<accession>A0A4Q1CJZ3</accession>
<protein>
    <recommendedName>
        <fullName evidence="12">Multidrug transporter</fullName>
    </recommendedName>
</protein>
<evidence type="ECO:0000256" key="9">
    <source>
        <dbReference type="SAM" id="Phobius"/>
    </source>
</evidence>
<dbReference type="GO" id="GO:0005254">
    <property type="term" value="F:chloride channel activity"/>
    <property type="evidence" value="ECO:0007669"/>
    <property type="project" value="InterPro"/>
</dbReference>
<name>A0A4Q1CJZ3_9BACT</name>
<gene>
    <name evidence="10" type="ORF">ESA94_10925</name>
</gene>
<comment type="subcellular location">
    <subcellularLocation>
        <location evidence="1">Cell membrane</location>
        <topology evidence="1">Multi-pass membrane protein</topology>
    </subcellularLocation>
</comment>
<evidence type="ECO:0008006" key="12">
    <source>
        <dbReference type="Google" id="ProtNLM"/>
    </source>
</evidence>